<dbReference type="Gene3D" id="2.102.10.10">
    <property type="entry name" value="Rieske [2Fe-2S] iron-sulphur domain"/>
    <property type="match status" value="1"/>
</dbReference>
<evidence type="ECO:0000313" key="6">
    <source>
        <dbReference type="EMBL" id="SUU86757.1"/>
    </source>
</evidence>
<keyword evidence="3" id="KW-0408">Iron</keyword>
<dbReference type="RefSeq" id="WP_002717580.1">
    <property type="nucleotide sequence ID" value="NZ_UFSI01000001.1"/>
</dbReference>
<dbReference type="SUPFAM" id="SSF50022">
    <property type="entry name" value="ISP domain"/>
    <property type="match status" value="1"/>
</dbReference>
<proteinExistence type="predicted"/>
<evidence type="ECO:0000256" key="1">
    <source>
        <dbReference type="ARBA" id="ARBA00022714"/>
    </source>
</evidence>
<evidence type="ECO:0000256" key="4">
    <source>
        <dbReference type="ARBA" id="ARBA00023014"/>
    </source>
</evidence>
<evidence type="ECO:0000256" key="2">
    <source>
        <dbReference type="ARBA" id="ARBA00022723"/>
    </source>
</evidence>
<evidence type="ECO:0000256" key="3">
    <source>
        <dbReference type="ARBA" id="ARBA00023004"/>
    </source>
</evidence>
<keyword evidence="6" id="KW-0223">Dioxygenase</keyword>
<dbReference type="InterPro" id="IPR017941">
    <property type="entry name" value="Rieske_2Fe-2S"/>
</dbReference>
<dbReference type="AlphaFoldDB" id="A0A380WF12"/>
<name>A0A380WF12_AFIFE</name>
<dbReference type="PROSITE" id="PS51296">
    <property type="entry name" value="RIESKE"/>
    <property type="match status" value="1"/>
</dbReference>
<accession>A0A380WF12</accession>
<dbReference type="GO" id="GO:0051213">
    <property type="term" value="F:dioxygenase activity"/>
    <property type="evidence" value="ECO:0007669"/>
    <property type="project" value="UniProtKB-KW"/>
</dbReference>
<reference evidence="6 7" key="1">
    <citation type="submission" date="2018-06" db="EMBL/GenBank/DDBJ databases">
        <authorList>
            <consortium name="Pathogen Informatics"/>
            <person name="Doyle S."/>
        </authorList>
    </citation>
    <scope>NUCLEOTIDE SEQUENCE [LARGE SCALE GENOMIC DNA]</scope>
    <source>
        <strain evidence="6 7">NCTC12722</strain>
    </source>
</reference>
<feature type="domain" description="Rieske" evidence="5">
    <location>
        <begin position="4"/>
        <end position="99"/>
    </location>
</feature>
<organism evidence="6 7">
    <name type="scientific">Afipia felis</name>
    <name type="common">Cat scratch disease bacillus</name>
    <dbReference type="NCBI Taxonomy" id="1035"/>
    <lineage>
        <taxon>Bacteria</taxon>
        <taxon>Pseudomonadati</taxon>
        <taxon>Pseudomonadota</taxon>
        <taxon>Alphaproteobacteria</taxon>
        <taxon>Hyphomicrobiales</taxon>
        <taxon>Nitrobacteraceae</taxon>
        <taxon>Afipia</taxon>
    </lineage>
</organism>
<dbReference type="Pfam" id="PF00355">
    <property type="entry name" value="Rieske"/>
    <property type="match status" value="1"/>
</dbReference>
<dbReference type="EMBL" id="UIGB01000001">
    <property type="protein sequence ID" value="SUU86757.1"/>
    <property type="molecule type" value="Genomic_DNA"/>
</dbReference>
<dbReference type="Proteomes" id="UP000254343">
    <property type="component" value="Unassembled WGS sequence"/>
</dbReference>
<sequence length="123" mass="13726">MSWKQVCNAADVPANTLKKFVTGGVSLVVANYDGTFRALPPVCPHMEEPLEESGVIANCVLTCTKHLWAWNLASLDTLGEAEKPLQSYDTKEEDGKVFAFIDKEIVYEFDEDDGDDDDDFFSR</sequence>
<evidence type="ECO:0000313" key="7">
    <source>
        <dbReference type="Proteomes" id="UP000254343"/>
    </source>
</evidence>
<dbReference type="OrthoDB" id="9794175at2"/>
<evidence type="ECO:0000259" key="5">
    <source>
        <dbReference type="PROSITE" id="PS51296"/>
    </source>
</evidence>
<keyword evidence="6" id="KW-0560">Oxidoreductase</keyword>
<keyword evidence="1" id="KW-0001">2Fe-2S</keyword>
<protein>
    <submittedName>
        <fullName evidence="6">3-phenylpropionate dioxygenase ferredoxin subunit</fullName>
    </submittedName>
</protein>
<keyword evidence="2" id="KW-0479">Metal-binding</keyword>
<dbReference type="GO" id="GO:0046872">
    <property type="term" value="F:metal ion binding"/>
    <property type="evidence" value="ECO:0007669"/>
    <property type="project" value="UniProtKB-KW"/>
</dbReference>
<dbReference type="InterPro" id="IPR036922">
    <property type="entry name" value="Rieske_2Fe-2S_sf"/>
</dbReference>
<dbReference type="GO" id="GO:0051537">
    <property type="term" value="F:2 iron, 2 sulfur cluster binding"/>
    <property type="evidence" value="ECO:0007669"/>
    <property type="project" value="UniProtKB-KW"/>
</dbReference>
<gene>
    <name evidence="6" type="ORF">NCTC12722_03989</name>
</gene>
<keyword evidence="4" id="KW-0411">Iron-sulfur</keyword>